<name>A0A9N9JW58_9GLOM</name>
<proteinExistence type="predicted"/>
<comment type="caution">
    <text evidence="1">The sequence shown here is derived from an EMBL/GenBank/DDBJ whole genome shotgun (WGS) entry which is preliminary data.</text>
</comment>
<evidence type="ECO:0000313" key="2">
    <source>
        <dbReference type="Proteomes" id="UP000789405"/>
    </source>
</evidence>
<feature type="non-terminal residue" evidence="1">
    <location>
        <position position="42"/>
    </location>
</feature>
<keyword evidence="2" id="KW-1185">Reference proteome</keyword>
<feature type="non-terminal residue" evidence="1">
    <location>
        <position position="1"/>
    </location>
</feature>
<sequence length="42" mass="4983">LPKGYFSKIKDDFILYLEENNIKESTTWSQLGYIAKESWVLN</sequence>
<gene>
    <name evidence="1" type="ORF">DERYTH_LOCUS23252</name>
</gene>
<accession>A0A9N9JW58</accession>
<dbReference type="AlphaFoldDB" id="A0A9N9JW58"/>
<protein>
    <submittedName>
        <fullName evidence="1">14745_t:CDS:1</fullName>
    </submittedName>
</protein>
<organism evidence="1 2">
    <name type="scientific">Dentiscutata erythropus</name>
    <dbReference type="NCBI Taxonomy" id="1348616"/>
    <lineage>
        <taxon>Eukaryota</taxon>
        <taxon>Fungi</taxon>
        <taxon>Fungi incertae sedis</taxon>
        <taxon>Mucoromycota</taxon>
        <taxon>Glomeromycotina</taxon>
        <taxon>Glomeromycetes</taxon>
        <taxon>Diversisporales</taxon>
        <taxon>Gigasporaceae</taxon>
        <taxon>Dentiscutata</taxon>
    </lineage>
</organism>
<evidence type="ECO:0000313" key="1">
    <source>
        <dbReference type="EMBL" id="CAG8800386.1"/>
    </source>
</evidence>
<dbReference type="OrthoDB" id="2475236at2759"/>
<reference evidence="1" key="1">
    <citation type="submission" date="2021-06" db="EMBL/GenBank/DDBJ databases">
        <authorList>
            <person name="Kallberg Y."/>
            <person name="Tangrot J."/>
            <person name="Rosling A."/>
        </authorList>
    </citation>
    <scope>NUCLEOTIDE SEQUENCE</scope>
    <source>
        <strain evidence="1">MA453B</strain>
    </source>
</reference>
<dbReference type="Proteomes" id="UP000789405">
    <property type="component" value="Unassembled WGS sequence"/>
</dbReference>
<dbReference type="EMBL" id="CAJVPY010034802">
    <property type="protein sequence ID" value="CAG8800386.1"/>
    <property type="molecule type" value="Genomic_DNA"/>
</dbReference>